<keyword evidence="1" id="KW-1133">Transmembrane helix</keyword>
<organism evidence="2 3">
    <name type="scientific">Candidatus Roizmanbacteria bacterium CG_4_9_14_0_2_um_filter_39_13</name>
    <dbReference type="NCBI Taxonomy" id="1974839"/>
    <lineage>
        <taxon>Bacteria</taxon>
        <taxon>Candidatus Roizmaniibacteriota</taxon>
    </lineage>
</organism>
<dbReference type="AlphaFoldDB" id="A0A2M8F3S2"/>
<reference evidence="3" key="1">
    <citation type="submission" date="2017-09" db="EMBL/GenBank/DDBJ databases">
        <title>Depth-based differentiation of microbial function through sediment-hosted aquifers and enrichment of novel symbionts in the deep terrestrial subsurface.</title>
        <authorList>
            <person name="Probst A.J."/>
            <person name="Ladd B."/>
            <person name="Jarett J.K."/>
            <person name="Geller-Mcgrath D.E."/>
            <person name="Sieber C.M.K."/>
            <person name="Emerson J.B."/>
            <person name="Anantharaman K."/>
            <person name="Thomas B.C."/>
            <person name="Malmstrom R."/>
            <person name="Stieglmeier M."/>
            <person name="Klingl A."/>
            <person name="Woyke T."/>
            <person name="Ryan C.M."/>
            <person name="Banfield J.F."/>
        </authorList>
    </citation>
    <scope>NUCLEOTIDE SEQUENCE [LARGE SCALE GENOMIC DNA]</scope>
</reference>
<feature type="transmembrane region" description="Helical" evidence="1">
    <location>
        <begin position="21"/>
        <end position="41"/>
    </location>
</feature>
<feature type="transmembrane region" description="Helical" evidence="1">
    <location>
        <begin position="132"/>
        <end position="150"/>
    </location>
</feature>
<sequence length="188" mass="22047">MSYMRHDTLRIIRYLKSIPFVQTKRFFILSFLLSTFFLIVMQILDKAILLWAVLIGITSCKTNWKKLIDACILNPINLRKSILLIILYLAYFSLTDSDWKNINWLKSYLDWGTLMFVLLVFTTFVTKMNKNITTSIMLVSLTLIPMFVIIQLPILADTYAVFAFLLVTYLVIKEIVEVRHIQVEHAKK</sequence>
<keyword evidence="1" id="KW-0812">Transmembrane</keyword>
<feature type="transmembrane region" description="Helical" evidence="1">
    <location>
        <begin position="47"/>
        <end position="64"/>
    </location>
</feature>
<feature type="transmembrane region" description="Helical" evidence="1">
    <location>
        <begin position="107"/>
        <end position="125"/>
    </location>
</feature>
<evidence type="ECO:0000256" key="1">
    <source>
        <dbReference type="SAM" id="Phobius"/>
    </source>
</evidence>
<evidence type="ECO:0000313" key="2">
    <source>
        <dbReference type="EMBL" id="PJC33925.1"/>
    </source>
</evidence>
<dbReference type="EMBL" id="PFSC01000020">
    <property type="protein sequence ID" value="PJC33925.1"/>
    <property type="molecule type" value="Genomic_DNA"/>
</dbReference>
<gene>
    <name evidence="2" type="ORF">CO051_00685</name>
</gene>
<comment type="caution">
    <text evidence="2">The sequence shown here is derived from an EMBL/GenBank/DDBJ whole genome shotgun (WGS) entry which is preliminary data.</text>
</comment>
<protein>
    <submittedName>
        <fullName evidence="2">Uncharacterized protein</fullName>
    </submittedName>
</protein>
<evidence type="ECO:0000313" key="3">
    <source>
        <dbReference type="Proteomes" id="UP000231383"/>
    </source>
</evidence>
<feature type="transmembrane region" description="Helical" evidence="1">
    <location>
        <begin position="76"/>
        <end position="95"/>
    </location>
</feature>
<keyword evidence="1" id="KW-0472">Membrane</keyword>
<name>A0A2M8F3S2_9BACT</name>
<proteinExistence type="predicted"/>
<dbReference type="Proteomes" id="UP000231383">
    <property type="component" value="Unassembled WGS sequence"/>
</dbReference>
<feature type="transmembrane region" description="Helical" evidence="1">
    <location>
        <begin position="156"/>
        <end position="172"/>
    </location>
</feature>
<accession>A0A2M8F3S2</accession>